<dbReference type="InterPro" id="IPR012984">
    <property type="entry name" value="PROCT"/>
</dbReference>
<dbReference type="GO" id="GO:0017070">
    <property type="term" value="F:U6 snRNA binding"/>
    <property type="evidence" value="ECO:0007669"/>
    <property type="project" value="TreeGrafter"/>
</dbReference>
<dbReference type="InterPro" id="IPR000555">
    <property type="entry name" value="JAMM/MPN+_dom"/>
</dbReference>
<accession>A0A820F0S5</accession>
<proteinExistence type="predicted"/>
<protein>
    <recommendedName>
        <fullName evidence="5">MPN domain-containing protein</fullName>
    </recommendedName>
</protein>
<evidence type="ECO:0000259" key="2">
    <source>
        <dbReference type="PROSITE" id="PS50249"/>
    </source>
</evidence>
<dbReference type="InterPro" id="IPR000626">
    <property type="entry name" value="Ubiquitin-like_dom"/>
</dbReference>
<dbReference type="InterPro" id="IPR037518">
    <property type="entry name" value="MPN"/>
</dbReference>
<dbReference type="GO" id="GO:0008237">
    <property type="term" value="F:metallopeptidase activity"/>
    <property type="evidence" value="ECO:0007669"/>
    <property type="project" value="InterPro"/>
</dbReference>
<dbReference type="Gene3D" id="3.10.20.90">
    <property type="entry name" value="Phosphatidylinositol 3-kinase Catalytic Subunit, Chain A, domain 1"/>
    <property type="match status" value="1"/>
</dbReference>
<dbReference type="InterPro" id="IPR027652">
    <property type="entry name" value="PRP8"/>
</dbReference>
<feature type="domain" description="MPN" evidence="2">
    <location>
        <begin position="449"/>
        <end position="580"/>
    </location>
</feature>
<evidence type="ECO:0000313" key="3">
    <source>
        <dbReference type="EMBL" id="CAF4256977.1"/>
    </source>
</evidence>
<organism evidence="3 4">
    <name type="scientific">Rotaria magnacalcarata</name>
    <dbReference type="NCBI Taxonomy" id="392030"/>
    <lineage>
        <taxon>Eukaryota</taxon>
        <taxon>Metazoa</taxon>
        <taxon>Spiralia</taxon>
        <taxon>Gnathifera</taxon>
        <taxon>Rotifera</taxon>
        <taxon>Eurotatoria</taxon>
        <taxon>Bdelloidea</taxon>
        <taxon>Philodinida</taxon>
        <taxon>Philodinidae</taxon>
        <taxon>Rotaria</taxon>
    </lineage>
</organism>
<name>A0A820F0S5_9BILA</name>
<dbReference type="GO" id="GO:0071013">
    <property type="term" value="C:catalytic step 2 spliceosome"/>
    <property type="evidence" value="ECO:0007669"/>
    <property type="project" value="TreeGrafter"/>
</dbReference>
<dbReference type="GO" id="GO:0097157">
    <property type="term" value="F:pre-mRNA intronic binding"/>
    <property type="evidence" value="ECO:0007669"/>
    <property type="project" value="TreeGrafter"/>
</dbReference>
<dbReference type="PANTHER" id="PTHR11140:SF0">
    <property type="entry name" value="PRE-MRNA-PROCESSING-SPLICING FACTOR 8"/>
    <property type="match status" value="1"/>
</dbReference>
<evidence type="ECO:0008006" key="5">
    <source>
        <dbReference type="Google" id="ProtNLM"/>
    </source>
</evidence>
<sequence length="676" mass="76887">MDTSNSNDAPVTNENSVTSEISTLKLTIETPKDNLDILIDASSTVKQLKDVMANELSTFMDQMSIIYAGEIRKDDDDLKKYAENDTTNKQASSTTSTESIATFQLDFYRVNVHFLFPDEEKKAIYERFDEAKRFLTNLISADPRCIHLWANIIAGVYENISVDLSPLQMYQLLFSTSNVATSRLEELIATKISIAIVHPDAAVHPSVLDLVRTKEYATTTRFDDKALIAINPMVFDNETTVHGAHISRESCTLFLAILLVHEITHAVKFFSEKQTTTPELNFFSTYANRDEHDGGNALEHELLSGEIHINRDCTYTDVELFILSEDDRYVKLSPSDIKDCLINNSLEPLSSLVRRLTLKRRRPNDGRKIQLNYSESPDSTKEKNDQELVPLLRYHTRKIVFQATDDVDTNESYQSLLKYHCEGHTEQAQSPDDPLLHVPLNGITGTAVRFILPENIFKKFNVISDRRTQIAGYLYGVSPPESPQVKEIRCVVLPPQWGTRETVHLPNILPEHESFKDMEPLGWIHTQPDELPQLSSQDITTHAKIMNDHASWDREKTIVITCSFTSGPASLKAYKLTPAGYDWGRSNTDRGNNPKGYAPSHYEEVPLSVSDRFLGFFMIPEQGSWNYNFMDVSRDADMKYDLILSSPKEFDDEIHRPSHFMNFSNEDNSDTFSADR</sequence>
<dbReference type="SUPFAM" id="SSF54236">
    <property type="entry name" value="Ubiquitin-like"/>
    <property type="match status" value="1"/>
</dbReference>
<dbReference type="GO" id="GO:0005682">
    <property type="term" value="C:U5 snRNP"/>
    <property type="evidence" value="ECO:0007669"/>
    <property type="project" value="TreeGrafter"/>
</dbReference>
<keyword evidence="4" id="KW-1185">Reference proteome</keyword>
<dbReference type="Pfam" id="PF01398">
    <property type="entry name" value="JAB"/>
    <property type="match status" value="1"/>
</dbReference>
<dbReference type="FunFam" id="3.40.140.10:FF:000002">
    <property type="entry name" value="Pre-mRNA-processing-splicing factor 8"/>
    <property type="match status" value="1"/>
</dbReference>
<evidence type="ECO:0000313" key="4">
    <source>
        <dbReference type="Proteomes" id="UP000663866"/>
    </source>
</evidence>
<dbReference type="Proteomes" id="UP000663866">
    <property type="component" value="Unassembled WGS sequence"/>
</dbReference>
<dbReference type="GO" id="GO:0000244">
    <property type="term" value="P:spliceosomal tri-snRNP complex assembly"/>
    <property type="evidence" value="ECO:0007669"/>
    <property type="project" value="TreeGrafter"/>
</dbReference>
<dbReference type="Gene3D" id="3.40.140.10">
    <property type="entry name" value="Cytidine Deaminase, domain 2"/>
    <property type="match status" value="1"/>
</dbReference>
<dbReference type="PANTHER" id="PTHR11140">
    <property type="entry name" value="PRE-MRNA SPLICING FACTOR PRP8"/>
    <property type="match status" value="1"/>
</dbReference>
<dbReference type="GO" id="GO:0030623">
    <property type="term" value="F:U5 snRNA binding"/>
    <property type="evidence" value="ECO:0007669"/>
    <property type="project" value="TreeGrafter"/>
</dbReference>
<dbReference type="CDD" id="cd08056">
    <property type="entry name" value="MPN_PRP8"/>
    <property type="match status" value="1"/>
</dbReference>
<gene>
    <name evidence="3" type="ORF">OVN521_LOCUS29346</name>
</gene>
<dbReference type="InterPro" id="IPR029071">
    <property type="entry name" value="Ubiquitin-like_domsf"/>
</dbReference>
<dbReference type="GO" id="GO:0030619">
    <property type="term" value="F:U1 snRNA binding"/>
    <property type="evidence" value="ECO:0007669"/>
    <property type="project" value="TreeGrafter"/>
</dbReference>
<dbReference type="AlphaFoldDB" id="A0A820F0S5"/>
<dbReference type="PROSITE" id="PS50053">
    <property type="entry name" value="UBIQUITIN_2"/>
    <property type="match status" value="1"/>
</dbReference>
<dbReference type="GO" id="GO:0030620">
    <property type="term" value="F:U2 snRNA binding"/>
    <property type="evidence" value="ECO:0007669"/>
    <property type="project" value="TreeGrafter"/>
</dbReference>
<comment type="caution">
    <text evidence="3">The sequence shown here is derived from an EMBL/GenBank/DDBJ whole genome shotgun (WGS) entry which is preliminary data.</text>
</comment>
<evidence type="ECO:0000259" key="1">
    <source>
        <dbReference type="PROSITE" id="PS50053"/>
    </source>
</evidence>
<dbReference type="SMART" id="SM00232">
    <property type="entry name" value="JAB_MPN"/>
    <property type="match status" value="1"/>
</dbReference>
<feature type="domain" description="Ubiquitin-like" evidence="1">
    <location>
        <begin position="24"/>
        <end position="81"/>
    </location>
</feature>
<dbReference type="PROSITE" id="PS50249">
    <property type="entry name" value="MPN"/>
    <property type="match status" value="1"/>
</dbReference>
<dbReference type="Pfam" id="PF08084">
    <property type="entry name" value="PROCT"/>
    <property type="match status" value="1"/>
</dbReference>
<dbReference type="EMBL" id="CAJOBG010009011">
    <property type="protein sequence ID" value="CAF4256977.1"/>
    <property type="molecule type" value="Genomic_DNA"/>
</dbReference>
<reference evidence="3" key="1">
    <citation type="submission" date="2021-02" db="EMBL/GenBank/DDBJ databases">
        <authorList>
            <person name="Nowell W R."/>
        </authorList>
    </citation>
    <scope>NUCLEOTIDE SEQUENCE</scope>
</reference>